<keyword evidence="5" id="KW-0677">Repeat</keyword>
<dbReference type="Gene3D" id="2.60.40.1510">
    <property type="entry name" value="ntegrin, alpha v. Chain A, domain 3"/>
    <property type="match status" value="1"/>
</dbReference>
<dbReference type="PANTHER" id="PTHR10082">
    <property type="entry name" value="INTEGRIN BETA SUBUNIT"/>
    <property type="match status" value="1"/>
</dbReference>
<dbReference type="PROSITE" id="PS00243">
    <property type="entry name" value="I_EGF_1"/>
    <property type="match status" value="2"/>
</dbReference>
<dbReference type="PROSITE" id="PS52047">
    <property type="entry name" value="I_EGF_2"/>
    <property type="match status" value="1"/>
</dbReference>
<dbReference type="Pfam" id="PF23105">
    <property type="entry name" value="EGF_integrin"/>
    <property type="match status" value="1"/>
</dbReference>
<evidence type="ECO:0000256" key="11">
    <source>
        <dbReference type="SAM" id="MobiDB-lite"/>
    </source>
</evidence>
<evidence type="ECO:0008006" key="17">
    <source>
        <dbReference type="Google" id="ProtNLM"/>
    </source>
</evidence>
<keyword evidence="8 12" id="KW-0472">Membrane</keyword>
<dbReference type="SMART" id="SM01242">
    <property type="entry name" value="Integrin_B_tail"/>
    <property type="match status" value="1"/>
</dbReference>
<dbReference type="Gene3D" id="4.10.1240.30">
    <property type="match status" value="1"/>
</dbReference>
<dbReference type="SMART" id="SM01241">
    <property type="entry name" value="Integrin_b_cyt"/>
    <property type="match status" value="1"/>
</dbReference>
<comment type="caution">
    <text evidence="15">The sequence shown here is derived from an EMBL/GenBank/DDBJ whole genome shotgun (WGS) entry which is preliminary data.</text>
</comment>
<reference evidence="15 16" key="1">
    <citation type="submission" date="2021-06" db="EMBL/GenBank/DDBJ databases">
        <authorList>
            <person name="Palmer J.M."/>
        </authorList>
    </citation>
    <scope>NUCLEOTIDE SEQUENCE [LARGE SCALE GENOMIC DNA]</scope>
    <source>
        <strain evidence="15 16">AS_MEX2019</strain>
        <tissue evidence="15">Muscle</tissue>
    </source>
</reference>
<keyword evidence="16" id="KW-1185">Reference proteome</keyword>
<evidence type="ECO:0000256" key="6">
    <source>
        <dbReference type="ARBA" id="ARBA00022989"/>
    </source>
</evidence>
<evidence type="ECO:0000256" key="8">
    <source>
        <dbReference type="ARBA" id="ARBA00023136"/>
    </source>
</evidence>
<comment type="subcellular location">
    <subcellularLocation>
        <location evidence="1">Membrane</location>
        <topology evidence="1">Single-pass type I membrane protein</topology>
    </subcellularLocation>
</comment>
<feature type="compositionally biased region" description="Polar residues" evidence="11">
    <location>
        <begin position="347"/>
        <end position="356"/>
    </location>
</feature>
<evidence type="ECO:0000256" key="10">
    <source>
        <dbReference type="ARBA" id="ARBA00023180"/>
    </source>
</evidence>
<dbReference type="Gene3D" id="1.20.5.100">
    <property type="entry name" value="Cytochrome c1, transmembrane anchor, C-terminal"/>
    <property type="match status" value="1"/>
</dbReference>
<feature type="non-terminal residue" evidence="15">
    <location>
        <position position="1"/>
    </location>
</feature>
<evidence type="ECO:0000313" key="16">
    <source>
        <dbReference type="Proteomes" id="UP001469553"/>
    </source>
</evidence>
<dbReference type="InterPro" id="IPR036349">
    <property type="entry name" value="Integrin_bsu_tail_dom_sf"/>
</dbReference>
<evidence type="ECO:0000256" key="12">
    <source>
        <dbReference type="SAM" id="Phobius"/>
    </source>
</evidence>
<dbReference type="SUPFAM" id="SSF57196">
    <property type="entry name" value="EGF/Laminin"/>
    <property type="match status" value="2"/>
</dbReference>
<evidence type="ECO:0000256" key="9">
    <source>
        <dbReference type="ARBA" id="ARBA00023157"/>
    </source>
</evidence>
<evidence type="ECO:0000256" key="2">
    <source>
        <dbReference type="ARBA" id="ARBA00007449"/>
    </source>
</evidence>
<evidence type="ECO:0000256" key="3">
    <source>
        <dbReference type="ARBA" id="ARBA00022536"/>
    </source>
</evidence>
<sequence length="363" mass="40080">ISFEITVTVDKCMEERSFTISPLGIKDKLTVTISTNCECQCNDPVGSNHSHCKDRGSVRCGICRCNDNYVGQFCDCDIGNKDEHSLRASCQRQNGTECEGRGDCVCGRCQCHTTEGGSFYHGDYCECDDEHCEKFQNKLCAGNGDCNCGKCKCHPGYEGSACQCPASEEGCRTANNTVCYGRGSCTCNLCECKEGYQRPHCQYCLGCPEPCQIKLSCIECLGFDSGPLKKNCNTVCSKSISFVLVEKFSLHTKECQQKDSQGCWIKFKLEQLFGVDNYKAEILNKKDCPEPPSVIAIIAGSIAAVAVIGILLLMLVKLLIHMKDLKEFKKFENEKKKSKWANADNPLFQNPTTTVANPLFTGE</sequence>
<dbReference type="SUPFAM" id="SSF69179">
    <property type="entry name" value="Integrin domains"/>
    <property type="match status" value="1"/>
</dbReference>
<evidence type="ECO:0000259" key="14">
    <source>
        <dbReference type="SMART" id="SM01242"/>
    </source>
</evidence>
<dbReference type="InterPro" id="IPR032695">
    <property type="entry name" value="Integrin_dom_sf"/>
</dbReference>
<protein>
    <recommendedName>
        <fullName evidence="17">Integrin beta</fullName>
    </recommendedName>
</protein>
<dbReference type="Gene3D" id="2.10.25.10">
    <property type="entry name" value="Laminin"/>
    <property type="match status" value="3"/>
</dbReference>
<keyword evidence="7" id="KW-0401">Integrin</keyword>
<feature type="domain" description="Integrin beta subunit cytoplasmic" evidence="13">
    <location>
        <begin position="317"/>
        <end position="363"/>
    </location>
</feature>
<evidence type="ECO:0000256" key="7">
    <source>
        <dbReference type="ARBA" id="ARBA00023037"/>
    </source>
</evidence>
<feature type="region of interest" description="Disordered" evidence="11">
    <location>
        <begin position="342"/>
        <end position="363"/>
    </location>
</feature>
<evidence type="ECO:0000313" key="15">
    <source>
        <dbReference type="EMBL" id="MEQ2288851.1"/>
    </source>
</evidence>
<dbReference type="Proteomes" id="UP001469553">
    <property type="component" value="Unassembled WGS sequence"/>
</dbReference>
<dbReference type="PANTHER" id="PTHR10082:SF15">
    <property type="entry name" value="INTEGRIN BETA-2"/>
    <property type="match status" value="1"/>
</dbReference>
<evidence type="ECO:0000259" key="13">
    <source>
        <dbReference type="SMART" id="SM01241"/>
    </source>
</evidence>
<proteinExistence type="inferred from homology"/>
<keyword evidence="4" id="KW-0732">Signal</keyword>
<comment type="similarity">
    <text evidence="2">Belongs to the integrin beta chain family.</text>
</comment>
<dbReference type="InterPro" id="IPR014836">
    <property type="entry name" value="Integrin_bsu_cyt_dom"/>
</dbReference>
<dbReference type="InterPro" id="IPR057073">
    <property type="entry name" value="EGF_integrin_2"/>
</dbReference>
<dbReference type="InterPro" id="IPR012896">
    <property type="entry name" value="Integrin_bsu_tail"/>
</dbReference>
<name>A0ABV0Y563_9TELE</name>
<keyword evidence="12" id="KW-0812">Transmembrane</keyword>
<gene>
    <name evidence="15" type="ORF">AMECASPLE_027079</name>
</gene>
<dbReference type="InterPro" id="IPR057243">
    <property type="entry name" value="Integrin_I-EGF_CS"/>
</dbReference>
<keyword evidence="10" id="KW-0325">Glycoprotein</keyword>
<feature type="domain" description="Integrin beta subunit tail" evidence="14">
    <location>
        <begin position="211"/>
        <end position="293"/>
    </location>
</feature>
<evidence type="ECO:0000256" key="1">
    <source>
        <dbReference type="ARBA" id="ARBA00004479"/>
    </source>
</evidence>
<evidence type="ECO:0000256" key="5">
    <source>
        <dbReference type="ARBA" id="ARBA00022737"/>
    </source>
</evidence>
<accession>A0ABV0Y563</accession>
<dbReference type="Pfam" id="PF07965">
    <property type="entry name" value="Integrin_B_tail"/>
    <property type="match status" value="1"/>
</dbReference>
<keyword evidence="9" id="KW-1015">Disulfide bond</keyword>
<dbReference type="Pfam" id="PF08725">
    <property type="entry name" value="Integrin_b_cyt"/>
    <property type="match status" value="1"/>
</dbReference>
<dbReference type="EMBL" id="JAHRIP010021643">
    <property type="protein sequence ID" value="MEQ2288851.1"/>
    <property type="molecule type" value="Genomic_DNA"/>
</dbReference>
<feature type="transmembrane region" description="Helical" evidence="12">
    <location>
        <begin position="294"/>
        <end position="320"/>
    </location>
</feature>
<keyword evidence="3" id="KW-0245">EGF-like domain</keyword>
<dbReference type="PRINTS" id="PR01186">
    <property type="entry name" value="INTEGRINB"/>
</dbReference>
<dbReference type="InterPro" id="IPR015812">
    <property type="entry name" value="Integrin_bsu"/>
</dbReference>
<keyword evidence="6 12" id="KW-1133">Transmembrane helix</keyword>
<evidence type="ECO:0000256" key="4">
    <source>
        <dbReference type="ARBA" id="ARBA00022729"/>
    </source>
</evidence>
<dbReference type="SUPFAM" id="SSF69687">
    <property type="entry name" value="Integrin beta tail domain"/>
    <property type="match status" value="1"/>
</dbReference>
<organism evidence="15 16">
    <name type="scientific">Ameca splendens</name>
    <dbReference type="NCBI Taxonomy" id="208324"/>
    <lineage>
        <taxon>Eukaryota</taxon>
        <taxon>Metazoa</taxon>
        <taxon>Chordata</taxon>
        <taxon>Craniata</taxon>
        <taxon>Vertebrata</taxon>
        <taxon>Euteleostomi</taxon>
        <taxon>Actinopterygii</taxon>
        <taxon>Neopterygii</taxon>
        <taxon>Teleostei</taxon>
        <taxon>Neoteleostei</taxon>
        <taxon>Acanthomorphata</taxon>
        <taxon>Ovalentaria</taxon>
        <taxon>Atherinomorphae</taxon>
        <taxon>Cyprinodontiformes</taxon>
        <taxon>Goodeidae</taxon>
        <taxon>Ameca</taxon>
    </lineage>
</organism>